<sequence>MGRDLQKRKRRSSRAVVRQPSSKSKRLMFPLGNSIVAQNWDKKQTASQNYKRLGLVNRLKAATGGVEPDRKAKQSGLVSESTATTSAPLAASRSTTTKSSRSGDPFSIALAADAVVSEVRVERDENGKIIRILDDISGGKKIKPNPLNDPLNALDSDDDDDDDDDDEEEAEEWGGIEEPEVPEGNIIKQLEAEANRPQIKVPRGQSSREREWLESLIERHGSNLGAMARDRKLNPMQQTAADIGRRIKKLRKEGVDI</sequence>
<dbReference type="FunCoup" id="A0A136J788">
    <property type="interactions" value="248"/>
</dbReference>
<evidence type="ECO:0000256" key="3">
    <source>
        <dbReference type="ARBA" id="ARBA00008479"/>
    </source>
</evidence>
<keyword evidence="7" id="KW-0687">Ribonucleoprotein</keyword>
<feature type="region of interest" description="Disordered" evidence="8">
    <location>
        <begin position="64"/>
        <end position="104"/>
    </location>
</feature>
<dbReference type="Proteomes" id="UP000070501">
    <property type="component" value="Unassembled WGS sequence"/>
</dbReference>
<evidence type="ECO:0000256" key="4">
    <source>
        <dbReference type="ARBA" id="ARBA00011187"/>
    </source>
</evidence>
<evidence type="ECO:0000256" key="1">
    <source>
        <dbReference type="ARBA" id="ARBA00002889"/>
    </source>
</evidence>
<reference evidence="10" key="1">
    <citation type="submission" date="2016-02" db="EMBL/GenBank/DDBJ databases">
        <title>Draft genome sequence of Microdochium bolleyi, a fungal endophyte of beachgrass.</title>
        <authorList>
            <consortium name="DOE Joint Genome Institute"/>
            <person name="David A.S."/>
            <person name="May G."/>
            <person name="Haridas S."/>
            <person name="Lim J."/>
            <person name="Wang M."/>
            <person name="Labutti K."/>
            <person name="Lipzen A."/>
            <person name="Barry K."/>
            <person name="Grigoriev I.V."/>
        </authorList>
    </citation>
    <scope>NUCLEOTIDE SEQUENCE [LARGE SCALE GENOMIC DNA]</scope>
    <source>
        <strain evidence="10">J235TASD1</strain>
    </source>
</reference>
<accession>A0A136J788</accession>
<evidence type="ECO:0000313" key="9">
    <source>
        <dbReference type="EMBL" id="KXJ93020.1"/>
    </source>
</evidence>
<protein>
    <recommendedName>
        <fullName evidence="5">Nucleolar protein 16</fullName>
    </recommendedName>
</protein>
<keyword evidence="10" id="KW-1185">Reference proteome</keyword>
<dbReference type="PANTHER" id="PTHR13243:SF1">
    <property type="entry name" value="NUCLEOLAR PROTEIN 16"/>
    <property type="match status" value="1"/>
</dbReference>
<evidence type="ECO:0000256" key="5">
    <source>
        <dbReference type="ARBA" id="ARBA00015522"/>
    </source>
</evidence>
<dbReference type="Pfam" id="PF09420">
    <property type="entry name" value="Nop16"/>
    <property type="match status" value="1"/>
</dbReference>
<evidence type="ECO:0000256" key="6">
    <source>
        <dbReference type="ARBA" id="ARBA00023242"/>
    </source>
</evidence>
<evidence type="ECO:0000256" key="7">
    <source>
        <dbReference type="ARBA" id="ARBA00023274"/>
    </source>
</evidence>
<feature type="compositionally biased region" description="Acidic residues" evidence="8">
    <location>
        <begin position="155"/>
        <end position="181"/>
    </location>
</feature>
<evidence type="ECO:0000256" key="2">
    <source>
        <dbReference type="ARBA" id="ARBA00004604"/>
    </source>
</evidence>
<dbReference type="STRING" id="196109.A0A136J788"/>
<dbReference type="GO" id="GO:0005730">
    <property type="term" value="C:nucleolus"/>
    <property type="evidence" value="ECO:0007669"/>
    <property type="project" value="UniProtKB-SubCell"/>
</dbReference>
<name>A0A136J788_9PEZI</name>
<organism evidence="9 10">
    <name type="scientific">Microdochium bolleyi</name>
    <dbReference type="NCBI Taxonomy" id="196109"/>
    <lineage>
        <taxon>Eukaryota</taxon>
        <taxon>Fungi</taxon>
        <taxon>Dikarya</taxon>
        <taxon>Ascomycota</taxon>
        <taxon>Pezizomycotina</taxon>
        <taxon>Sordariomycetes</taxon>
        <taxon>Xylariomycetidae</taxon>
        <taxon>Xylariales</taxon>
        <taxon>Microdochiaceae</taxon>
        <taxon>Microdochium</taxon>
    </lineage>
</organism>
<dbReference type="InterPro" id="IPR019002">
    <property type="entry name" value="Ribosome_biogenesis_Nop16"/>
</dbReference>
<keyword evidence="6" id="KW-0539">Nucleus</keyword>
<comment type="subunit">
    <text evidence="4">Component of the pre-66S ribosomal particle.</text>
</comment>
<dbReference type="EMBL" id="KQ964248">
    <property type="protein sequence ID" value="KXJ93020.1"/>
    <property type="molecule type" value="Genomic_DNA"/>
</dbReference>
<evidence type="ECO:0000313" key="10">
    <source>
        <dbReference type="Proteomes" id="UP000070501"/>
    </source>
</evidence>
<feature type="region of interest" description="Disordered" evidence="8">
    <location>
        <begin position="139"/>
        <end position="209"/>
    </location>
</feature>
<dbReference type="InParanoid" id="A0A136J788"/>
<dbReference type="PANTHER" id="PTHR13243">
    <property type="entry name" value="HSPC111 PROTEIN-RELATED"/>
    <property type="match status" value="1"/>
</dbReference>
<feature type="compositionally biased region" description="Basic residues" evidence="8">
    <location>
        <begin position="1"/>
        <end position="13"/>
    </location>
</feature>
<comment type="subcellular location">
    <subcellularLocation>
        <location evidence="2">Nucleus</location>
        <location evidence="2">Nucleolus</location>
    </subcellularLocation>
</comment>
<evidence type="ECO:0000256" key="8">
    <source>
        <dbReference type="SAM" id="MobiDB-lite"/>
    </source>
</evidence>
<dbReference type="GO" id="GO:1990904">
    <property type="term" value="C:ribonucleoprotein complex"/>
    <property type="evidence" value="ECO:0007669"/>
    <property type="project" value="UniProtKB-KW"/>
</dbReference>
<feature type="region of interest" description="Disordered" evidence="8">
    <location>
        <begin position="1"/>
        <end position="24"/>
    </location>
</feature>
<comment type="function">
    <text evidence="1">Involved in the biogenesis of the 60S ribosomal subunit.</text>
</comment>
<dbReference type="OrthoDB" id="285729at2759"/>
<proteinExistence type="inferred from homology"/>
<feature type="compositionally biased region" description="Low complexity" evidence="8">
    <location>
        <begin position="81"/>
        <end position="102"/>
    </location>
</feature>
<gene>
    <name evidence="9" type="ORF">Micbo1qcDRAFT_232664</name>
</gene>
<comment type="similarity">
    <text evidence="3">Belongs to the NOP16 family.</text>
</comment>
<dbReference type="AlphaFoldDB" id="A0A136J788"/>
<dbReference type="GO" id="GO:0042273">
    <property type="term" value="P:ribosomal large subunit biogenesis"/>
    <property type="evidence" value="ECO:0007669"/>
    <property type="project" value="TreeGrafter"/>
</dbReference>